<dbReference type="AlphaFoldDB" id="A0A382ULI5"/>
<accession>A0A382ULI5</accession>
<organism evidence="1">
    <name type="scientific">marine metagenome</name>
    <dbReference type="NCBI Taxonomy" id="408172"/>
    <lineage>
        <taxon>unclassified sequences</taxon>
        <taxon>metagenomes</taxon>
        <taxon>ecological metagenomes</taxon>
    </lineage>
</organism>
<protein>
    <submittedName>
        <fullName evidence="1">Uncharacterized protein</fullName>
    </submittedName>
</protein>
<sequence>MQLNSTEIAELIKKRIEQFNVSSEARNEGTIV</sequence>
<feature type="non-terminal residue" evidence="1">
    <location>
        <position position="32"/>
    </location>
</feature>
<proteinExistence type="predicted"/>
<gene>
    <name evidence="1" type="ORF">METZ01_LOCUS387990</name>
</gene>
<reference evidence="1" key="1">
    <citation type="submission" date="2018-05" db="EMBL/GenBank/DDBJ databases">
        <authorList>
            <person name="Lanie J.A."/>
            <person name="Ng W.-L."/>
            <person name="Kazmierczak K.M."/>
            <person name="Andrzejewski T.M."/>
            <person name="Davidsen T.M."/>
            <person name="Wayne K.J."/>
            <person name="Tettelin H."/>
            <person name="Glass J.I."/>
            <person name="Rusch D."/>
            <person name="Podicherti R."/>
            <person name="Tsui H.-C.T."/>
            <person name="Winkler M.E."/>
        </authorList>
    </citation>
    <scope>NUCLEOTIDE SEQUENCE</scope>
</reference>
<evidence type="ECO:0000313" key="1">
    <source>
        <dbReference type="EMBL" id="SVD35136.1"/>
    </source>
</evidence>
<dbReference type="EMBL" id="UINC01145168">
    <property type="protein sequence ID" value="SVD35136.1"/>
    <property type="molecule type" value="Genomic_DNA"/>
</dbReference>
<name>A0A382ULI5_9ZZZZ</name>